<dbReference type="EC" id="3.4.23.36" evidence="9"/>
<dbReference type="RefSeq" id="WP_087145242.1">
    <property type="nucleotide sequence ID" value="NZ_FUKI01000170.1"/>
</dbReference>
<dbReference type="PANTHER" id="PTHR33695">
    <property type="entry name" value="LIPOPROTEIN SIGNAL PEPTIDASE"/>
    <property type="match status" value="1"/>
</dbReference>
<name>A0A1R4HKJ4_9GAMM</name>
<evidence type="ECO:0000256" key="4">
    <source>
        <dbReference type="ARBA" id="ARBA00022692"/>
    </source>
</evidence>
<keyword evidence="2 9" id="KW-1003">Cell membrane</keyword>
<gene>
    <name evidence="9 12" type="primary">lspA</name>
    <name evidence="12" type="ORF">CRENPOLYSF1_90024</name>
</gene>
<dbReference type="HAMAP" id="MF_00161">
    <property type="entry name" value="LspA"/>
    <property type="match status" value="1"/>
</dbReference>
<keyword evidence="4 9" id="KW-0812">Transmembrane</keyword>
<evidence type="ECO:0000313" key="13">
    <source>
        <dbReference type="Proteomes" id="UP000195667"/>
    </source>
</evidence>
<keyword evidence="3 9" id="KW-0645">Protease</keyword>
<evidence type="ECO:0000256" key="5">
    <source>
        <dbReference type="ARBA" id="ARBA00022750"/>
    </source>
</evidence>
<dbReference type="PANTHER" id="PTHR33695:SF1">
    <property type="entry name" value="LIPOPROTEIN SIGNAL PEPTIDASE"/>
    <property type="match status" value="1"/>
</dbReference>
<evidence type="ECO:0000313" key="12">
    <source>
        <dbReference type="EMBL" id="SJM96420.1"/>
    </source>
</evidence>
<evidence type="ECO:0000256" key="9">
    <source>
        <dbReference type="HAMAP-Rule" id="MF_00161"/>
    </source>
</evidence>
<dbReference type="AlphaFoldDB" id="A0A1R4HKJ4"/>
<dbReference type="Proteomes" id="UP000195667">
    <property type="component" value="Unassembled WGS sequence"/>
</dbReference>
<feature type="active site" evidence="9">
    <location>
        <position position="138"/>
    </location>
</feature>
<keyword evidence="8 9" id="KW-0472">Membrane</keyword>
<evidence type="ECO:0000256" key="6">
    <source>
        <dbReference type="ARBA" id="ARBA00022801"/>
    </source>
</evidence>
<protein>
    <recommendedName>
        <fullName evidence="9">Lipoprotein signal peptidase</fullName>
        <ecNumber evidence="9">3.4.23.36</ecNumber>
    </recommendedName>
    <alternativeName>
        <fullName evidence="9">Prolipoprotein signal peptidase</fullName>
    </alternativeName>
    <alternativeName>
        <fullName evidence="9">Signal peptidase II</fullName>
        <shortName evidence="9">SPase II</shortName>
    </alternativeName>
</protein>
<dbReference type="EMBL" id="FUKI01000170">
    <property type="protein sequence ID" value="SJM96420.1"/>
    <property type="molecule type" value="Genomic_DNA"/>
</dbReference>
<dbReference type="GO" id="GO:0006508">
    <property type="term" value="P:proteolysis"/>
    <property type="evidence" value="ECO:0007669"/>
    <property type="project" value="UniProtKB-KW"/>
</dbReference>
<dbReference type="GO" id="GO:0004190">
    <property type="term" value="F:aspartic-type endopeptidase activity"/>
    <property type="evidence" value="ECO:0007669"/>
    <property type="project" value="UniProtKB-UniRule"/>
</dbReference>
<comment type="catalytic activity">
    <reaction evidence="9 10">
        <text>Release of signal peptides from bacterial membrane prolipoproteins. Hydrolyzes -Xaa-Yaa-Zaa-|-(S,diacylglyceryl)Cys-, in which Xaa is hydrophobic (preferably Leu), and Yaa (Ala or Ser) and Zaa (Gly or Ala) have small, neutral side chains.</text>
        <dbReference type="EC" id="3.4.23.36"/>
    </reaction>
</comment>
<organism evidence="12 13">
    <name type="scientific">Crenothrix polyspora</name>
    <dbReference type="NCBI Taxonomy" id="360316"/>
    <lineage>
        <taxon>Bacteria</taxon>
        <taxon>Pseudomonadati</taxon>
        <taxon>Pseudomonadota</taxon>
        <taxon>Gammaproteobacteria</taxon>
        <taxon>Methylococcales</taxon>
        <taxon>Crenotrichaceae</taxon>
        <taxon>Crenothrix</taxon>
    </lineage>
</organism>
<comment type="similarity">
    <text evidence="1 9 11">Belongs to the peptidase A8 family.</text>
</comment>
<sequence>MPNVSKLKWLWLSALALGLDQASKLTVSGAMQLYESIPVLPYFNLTYMRNTGAAFSFLSEAGGWQRWFFAALALVISVVMTFWLARLKPHETLLAIALSLVLGGAIGNLIDRLAYGYVIDFLDVYYQDWHWPAFNIADSAIVLGVGLMIAESFGIGRGKAPDDIE</sequence>
<evidence type="ECO:0000256" key="1">
    <source>
        <dbReference type="ARBA" id="ARBA00006139"/>
    </source>
</evidence>
<evidence type="ECO:0000256" key="2">
    <source>
        <dbReference type="ARBA" id="ARBA00022475"/>
    </source>
</evidence>
<keyword evidence="6 9" id="KW-0378">Hydrolase</keyword>
<dbReference type="UniPathway" id="UPA00665"/>
<reference evidence="13" key="1">
    <citation type="submission" date="2017-02" db="EMBL/GenBank/DDBJ databases">
        <authorList>
            <person name="Daims H."/>
        </authorList>
    </citation>
    <scope>NUCLEOTIDE SEQUENCE [LARGE SCALE GENOMIC DNA]</scope>
</reference>
<comment type="function">
    <text evidence="9 10">This protein specifically catalyzes the removal of signal peptides from prolipoproteins.</text>
</comment>
<dbReference type="InterPro" id="IPR001872">
    <property type="entry name" value="Peptidase_A8"/>
</dbReference>
<dbReference type="OrthoDB" id="9810259at2"/>
<keyword evidence="12" id="KW-0449">Lipoprotein</keyword>
<proteinExistence type="inferred from homology"/>
<evidence type="ECO:0000256" key="7">
    <source>
        <dbReference type="ARBA" id="ARBA00022989"/>
    </source>
</evidence>
<comment type="pathway">
    <text evidence="9">Protein modification; lipoprotein biosynthesis (signal peptide cleavage).</text>
</comment>
<evidence type="ECO:0000256" key="3">
    <source>
        <dbReference type="ARBA" id="ARBA00022670"/>
    </source>
</evidence>
<evidence type="ECO:0000256" key="11">
    <source>
        <dbReference type="RuleBase" id="RU004181"/>
    </source>
</evidence>
<dbReference type="NCBIfam" id="TIGR00077">
    <property type="entry name" value="lspA"/>
    <property type="match status" value="1"/>
</dbReference>
<evidence type="ECO:0000256" key="10">
    <source>
        <dbReference type="RuleBase" id="RU000594"/>
    </source>
</evidence>
<accession>A0A1R4HKJ4</accession>
<keyword evidence="7 9" id="KW-1133">Transmembrane helix</keyword>
<dbReference type="GO" id="GO:0005886">
    <property type="term" value="C:plasma membrane"/>
    <property type="evidence" value="ECO:0007669"/>
    <property type="project" value="UniProtKB-SubCell"/>
</dbReference>
<comment type="subcellular location">
    <subcellularLocation>
        <location evidence="9">Cell membrane</location>
        <topology evidence="9">Multi-pass membrane protein</topology>
    </subcellularLocation>
</comment>
<dbReference type="PRINTS" id="PR00781">
    <property type="entry name" value="LIPOSIGPTASE"/>
</dbReference>
<evidence type="ECO:0000256" key="8">
    <source>
        <dbReference type="ARBA" id="ARBA00023136"/>
    </source>
</evidence>
<feature type="transmembrane region" description="Helical" evidence="9">
    <location>
        <begin position="92"/>
        <end position="110"/>
    </location>
</feature>
<feature type="transmembrane region" description="Helical" evidence="9">
    <location>
        <begin position="130"/>
        <end position="150"/>
    </location>
</feature>
<keyword evidence="5 9" id="KW-0064">Aspartyl protease</keyword>
<comment type="caution">
    <text evidence="9">Lacks conserved residue(s) required for the propagation of feature annotation.</text>
</comment>
<dbReference type="PROSITE" id="PS00855">
    <property type="entry name" value="SPASE_II"/>
    <property type="match status" value="1"/>
</dbReference>
<keyword evidence="13" id="KW-1185">Reference proteome</keyword>
<dbReference type="Pfam" id="PF01252">
    <property type="entry name" value="Peptidase_A8"/>
    <property type="match status" value="1"/>
</dbReference>
<feature type="active site" evidence="9">
    <location>
        <position position="120"/>
    </location>
</feature>
<feature type="transmembrane region" description="Helical" evidence="9">
    <location>
        <begin position="67"/>
        <end position="85"/>
    </location>
</feature>